<dbReference type="AlphaFoldDB" id="A0A1A9ZJM1"/>
<proteinExistence type="predicted"/>
<reference evidence="3" key="1">
    <citation type="submission" date="2014-03" db="EMBL/GenBank/DDBJ databases">
        <authorList>
            <person name="Aksoy S."/>
            <person name="Warren W."/>
            <person name="Wilson R.K."/>
        </authorList>
    </citation>
    <scope>NUCLEOTIDE SEQUENCE [LARGE SCALE GENOMIC DNA]</scope>
    <source>
        <strain evidence="3">IAEA</strain>
    </source>
</reference>
<evidence type="ECO:0000256" key="1">
    <source>
        <dbReference type="SAM" id="Phobius"/>
    </source>
</evidence>
<keyword evidence="3" id="KW-1185">Reference proteome</keyword>
<protein>
    <submittedName>
        <fullName evidence="2">Uncharacterized protein</fullName>
    </submittedName>
</protein>
<evidence type="ECO:0000313" key="2">
    <source>
        <dbReference type="EnsemblMetazoa" id="GPAI016910-PA"/>
    </source>
</evidence>
<dbReference type="VEuPathDB" id="VectorBase:GPAI016910"/>
<dbReference type="Proteomes" id="UP000092445">
    <property type="component" value="Unassembled WGS sequence"/>
</dbReference>
<organism evidence="2 3">
    <name type="scientific">Glossina pallidipes</name>
    <name type="common">Tsetse fly</name>
    <dbReference type="NCBI Taxonomy" id="7398"/>
    <lineage>
        <taxon>Eukaryota</taxon>
        <taxon>Metazoa</taxon>
        <taxon>Ecdysozoa</taxon>
        <taxon>Arthropoda</taxon>
        <taxon>Hexapoda</taxon>
        <taxon>Insecta</taxon>
        <taxon>Pterygota</taxon>
        <taxon>Neoptera</taxon>
        <taxon>Endopterygota</taxon>
        <taxon>Diptera</taxon>
        <taxon>Brachycera</taxon>
        <taxon>Muscomorpha</taxon>
        <taxon>Hippoboscoidea</taxon>
        <taxon>Glossinidae</taxon>
        <taxon>Glossina</taxon>
    </lineage>
</organism>
<keyword evidence="1" id="KW-0472">Membrane</keyword>
<evidence type="ECO:0000313" key="3">
    <source>
        <dbReference type="Proteomes" id="UP000092445"/>
    </source>
</evidence>
<dbReference type="STRING" id="7398.A0A1A9ZJM1"/>
<dbReference type="EnsemblMetazoa" id="GPAI016910-RA">
    <property type="protein sequence ID" value="GPAI016910-PA"/>
    <property type="gene ID" value="GPAI016910"/>
</dbReference>
<keyword evidence="1" id="KW-1133">Transmembrane helix</keyword>
<feature type="transmembrane region" description="Helical" evidence="1">
    <location>
        <begin position="20"/>
        <end position="42"/>
    </location>
</feature>
<name>A0A1A9ZJM1_GLOPL</name>
<accession>A0A1A9ZJM1</accession>
<keyword evidence="1" id="KW-0812">Transmembrane</keyword>
<sequence length="425" mass="48628">MNRALRAGMTTKSSPAWSDPLIILQITVDVTVFPSSAVHMLYMKLNAKRFRKTQSRFSDADTLGIILPTRSFHILNSQQVIRATFVFIRSLFESHFDYGHAMEYVRLAFYDLPKVHYSGIDSILARNFHANCLYILLRQRGLKGENGKSFELRSDEMDVGINVVRSTWGWLLSSYLAAAAPRSHVPLVAFGKSQHNLCNVIIPVSCLHHDQILRNPRRTTHNGALPANSPFYKSYCTCRIDKLLTGQADFIVMKLENNVKVYDILKTHSRNPQQNLYLSTFTQYCEPSDNFCMTLRAALTEGLSIFASNGAVPPITNAYASAERCKMEGFGDFKRIVVVCLPNEDELKRRLAEKKEKDEYVYAMKESTLNNIQGNYRKDLFKKRRNIFVLKLKIFQIFLLYPFGDNLRCLFFRSLSSSTDFRGGC</sequence>
<reference evidence="2" key="2">
    <citation type="submission" date="2020-05" db="UniProtKB">
        <authorList>
            <consortium name="EnsemblMetazoa"/>
        </authorList>
    </citation>
    <scope>IDENTIFICATION</scope>
    <source>
        <strain evidence="2">IAEA</strain>
    </source>
</reference>